<dbReference type="NCBIfam" id="TIGR04306">
    <property type="entry name" value="salvage_TenA"/>
    <property type="match status" value="1"/>
</dbReference>
<dbReference type="PANTHER" id="PTHR43198">
    <property type="entry name" value="BIFUNCTIONAL TH2 PROTEIN"/>
    <property type="match status" value="1"/>
</dbReference>
<dbReference type="AlphaFoldDB" id="A0A1G9WZL6"/>
<name>A0A1G9WZL6_9BACI</name>
<dbReference type="SUPFAM" id="SSF48613">
    <property type="entry name" value="Heme oxygenase-like"/>
    <property type="match status" value="1"/>
</dbReference>
<dbReference type="InterPro" id="IPR016084">
    <property type="entry name" value="Haem_Oase-like_multi-hlx"/>
</dbReference>
<evidence type="ECO:0000313" key="12">
    <source>
        <dbReference type="Proteomes" id="UP000182347"/>
    </source>
</evidence>
<evidence type="ECO:0000256" key="9">
    <source>
        <dbReference type="RuleBase" id="RU363093"/>
    </source>
</evidence>
<protein>
    <recommendedName>
        <fullName evidence="6 9">Aminopyrimidine aminohydrolase</fullName>
        <ecNumber evidence="5 9">3.5.99.2</ecNumber>
    </recommendedName>
</protein>
<dbReference type="CDD" id="cd19360">
    <property type="entry name" value="TenA_C_SaTenA-like"/>
    <property type="match status" value="1"/>
</dbReference>
<evidence type="ECO:0000256" key="3">
    <source>
        <dbReference type="ARBA" id="ARBA00010264"/>
    </source>
</evidence>
<keyword evidence="7 9" id="KW-0784">Thiamine biosynthesis</keyword>
<dbReference type="RefSeq" id="WP_074600694.1">
    <property type="nucleotide sequence ID" value="NZ_FNHF01000006.1"/>
</dbReference>
<evidence type="ECO:0000313" key="11">
    <source>
        <dbReference type="EMBL" id="SDM90004.1"/>
    </source>
</evidence>
<keyword evidence="9" id="KW-0378">Hydrolase</keyword>
<comment type="catalytic activity">
    <reaction evidence="1 9">
        <text>4-amino-5-aminomethyl-2-methylpyrimidine + H2O = 4-amino-5-hydroxymethyl-2-methylpyrimidine + NH4(+)</text>
        <dbReference type="Rhea" id="RHEA:31799"/>
        <dbReference type="ChEBI" id="CHEBI:15377"/>
        <dbReference type="ChEBI" id="CHEBI:16892"/>
        <dbReference type="ChEBI" id="CHEBI:28938"/>
        <dbReference type="ChEBI" id="CHEBI:63416"/>
        <dbReference type="EC" id="3.5.99.2"/>
    </reaction>
</comment>
<evidence type="ECO:0000256" key="4">
    <source>
        <dbReference type="ARBA" id="ARBA00011881"/>
    </source>
</evidence>
<feature type="domain" description="Thiaminase-2/PQQC" evidence="10">
    <location>
        <begin position="9"/>
        <end position="216"/>
    </location>
</feature>
<accession>A0A1G9WZL6</accession>
<dbReference type="InterPro" id="IPR027574">
    <property type="entry name" value="Thiaminase_II"/>
</dbReference>
<dbReference type="EMBL" id="FNHF01000006">
    <property type="protein sequence ID" value="SDM90004.1"/>
    <property type="molecule type" value="Genomic_DNA"/>
</dbReference>
<reference evidence="12" key="1">
    <citation type="submission" date="2016-10" db="EMBL/GenBank/DDBJ databases">
        <authorList>
            <person name="Varghese N."/>
            <person name="Submissions S."/>
        </authorList>
    </citation>
    <scope>NUCLEOTIDE SEQUENCE [LARGE SCALE GENOMIC DNA]</scope>
    <source>
        <strain evidence="12">CGMCC 1.6199</strain>
    </source>
</reference>
<evidence type="ECO:0000256" key="7">
    <source>
        <dbReference type="ARBA" id="ARBA00022977"/>
    </source>
</evidence>
<dbReference type="GO" id="GO:0009229">
    <property type="term" value="P:thiamine diphosphate biosynthetic process"/>
    <property type="evidence" value="ECO:0007669"/>
    <property type="project" value="UniProtKB-UniPathway"/>
</dbReference>
<evidence type="ECO:0000256" key="1">
    <source>
        <dbReference type="ARBA" id="ARBA00001881"/>
    </source>
</evidence>
<dbReference type="GO" id="GO:0005829">
    <property type="term" value="C:cytosol"/>
    <property type="evidence" value="ECO:0007669"/>
    <property type="project" value="TreeGrafter"/>
</dbReference>
<comment type="function">
    <text evidence="9">Catalyzes an amino-pyrimidine hydrolysis reaction at the C5' of the pyrimidine moiety of thiamine compounds, a reaction that is part of a thiamine salvage pathway.</text>
</comment>
<dbReference type="InterPro" id="IPR050967">
    <property type="entry name" value="Thiamine_Salvage_TenA"/>
</dbReference>
<dbReference type="Proteomes" id="UP000182347">
    <property type="component" value="Unassembled WGS sequence"/>
</dbReference>
<comment type="subunit">
    <text evidence="4">Homotetramer.</text>
</comment>
<dbReference type="UniPathway" id="UPA00060"/>
<sequence length="234" mass="26863">MTFSEQLRKEADEVFEGILQHPFIRGIAEGNVPKQALIHYVKADYEYLSAFNRIYGLAISKCEDRSDMGFFQEQIGFVLNSEIHPHENFCRVAGVDYSELQGSPLPPTADHYVAHMSKAAYSGTIGEILAALLPCPWTYLEIGRAILEEKQPDTSHPFYEWISFYANGEIGEVTHELCRKIDRWAADASEKDKQKATLAFIKSCQLEYRFWDMAYTQEEWPYSLPADQQIQPLH</sequence>
<dbReference type="OrthoDB" id="34166at2"/>
<dbReference type="Pfam" id="PF03070">
    <property type="entry name" value="TENA_THI-4"/>
    <property type="match status" value="1"/>
</dbReference>
<dbReference type="PANTHER" id="PTHR43198:SF2">
    <property type="entry name" value="SI:CH1073-67J19.1-RELATED"/>
    <property type="match status" value="1"/>
</dbReference>
<evidence type="ECO:0000256" key="5">
    <source>
        <dbReference type="ARBA" id="ARBA00012684"/>
    </source>
</evidence>
<evidence type="ECO:0000259" key="10">
    <source>
        <dbReference type="Pfam" id="PF03070"/>
    </source>
</evidence>
<comment type="pathway">
    <text evidence="2 9">Cofactor biosynthesis; thiamine diphosphate biosynthesis.</text>
</comment>
<dbReference type="Gene3D" id="1.20.910.10">
    <property type="entry name" value="Heme oxygenase-like"/>
    <property type="match status" value="1"/>
</dbReference>
<evidence type="ECO:0000256" key="6">
    <source>
        <dbReference type="ARBA" id="ARBA00013647"/>
    </source>
</evidence>
<organism evidence="11 12">
    <name type="scientific">Sediminibacillus halophilus</name>
    <dbReference type="NCBI Taxonomy" id="482461"/>
    <lineage>
        <taxon>Bacteria</taxon>
        <taxon>Bacillati</taxon>
        <taxon>Bacillota</taxon>
        <taxon>Bacilli</taxon>
        <taxon>Bacillales</taxon>
        <taxon>Bacillaceae</taxon>
        <taxon>Sediminibacillus</taxon>
    </lineage>
</organism>
<gene>
    <name evidence="11" type="ORF">SAMN05216244_3692</name>
</gene>
<keyword evidence="12" id="KW-1185">Reference proteome</keyword>
<proteinExistence type="inferred from homology"/>
<dbReference type="GO" id="GO:0009228">
    <property type="term" value="P:thiamine biosynthetic process"/>
    <property type="evidence" value="ECO:0007669"/>
    <property type="project" value="UniProtKB-KW"/>
</dbReference>
<evidence type="ECO:0000256" key="8">
    <source>
        <dbReference type="ARBA" id="ARBA00048337"/>
    </source>
</evidence>
<comment type="similarity">
    <text evidence="3 9">Belongs to the TenA family.</text>
</comment>
<dbReference type="EC" id="3.5.99.2" evidence="5 9"/>
<comment type="catalytic activity">
    <reaction evidence="8 9">
        <text>thiamine + H2O = 5-(2-hydroxyethyl)-4-methylthiazole + 4-amino-5-hydroxymethyl-2-methylpyrimidine + H(+)</text>
        <dbReference type="Rhea" id="RHEA:17509"/>
        <dbReference type="ChEBI" id="CHEBI:15377"/>
        <dbReference type="ChEBI" id="CHEBI:15378"/>
        <dbReference type="ChEBI" id="CHEBI:16892"/>
        <dbReference type="ChEBI" id="CHEBI:17957"/>
        <dbReference type="ChEBI" id="CHEBI:18385"/>
        <dbReference type="EC" id="3.5.99.2"/>
    </reaction>
</comment>
<dbReference type="InterPro" id="IPR004305">
    <property type="entry name" value="Thiaminase-2/PQQC"/>
</dbReference>
<evidence type="ECO:0000256" key="2">
    <source>
        <dbReference type="ARBA" id="ARBA00004948"/>
    </source>
</evidence>
<dbReference type="STRING" id="482461.SAMN05216244_3692"/>
<dbReference type="GO" id="GO:0050334">
    <property type="term" value="F:thiaminase activity"/>
    <property type="evidence" value="ECO:0007669"/>
    <property type="project" value="UniProtKB-EC"/>
</dbReference>